<evidence type="ECO:0000313" key="2">
    <source>
        <dbReference type="Proteomes" id="UP001626550"/>
    </source>
</evidence>
<comment type="caution">
    <text evidence="1">The sequence shown here is derived from an EMBL/GenBank/DDBJ whole genome shotgun (WGS) entry which is preliminary data.</text>
</comment>
<accession>A0ABD2PIP7</accession>
<dbReference type="Proteomes" id="UP001626550">
    <property type="component" value="Unassembled WGS sequence"/>
</dbReference>
<organism evidence="1 2">
    <name type="scientific">Cichlidogyrus casuarinus</name>
    <dbReference type="NCBI Taxonomy" id="1844966"/>
    <lineage>
        <taxon>Eukaryota</taxon>
        <taxon>Metazoa</taxon>
        <taxon>Spiralia</taxon>
        <taxon>Lophotrochozoa</taxon>
        <taxon>Platyhelminthes</taxon>
        <taxon>Monogenea</taxon>
        <taxon>Monopisthocotylea</taxon>
        <taxon>Dactylogyridea</taxon>
        <taxon>Ancyrocephalidae</taxon>
        <taxon>Cichlidogyrus</taxon>
    </lineage>
</organism>
<evidence type="ECO:0000313" key="1">
    <source>
        <dbReference type="EMBL" id="KAL3306969.1"/>
    </source>
</evidence>
<keyword evidence="2" id="KW-1185">Reference proteome</keyword>
<feature type="non-terminal residue" evidence="1">
    <location>
        <position position="52"/>
    </location>
</feature>
<feature type="non-terminal residue" evidence="1">
    <location>
        <position position="1"/>
    </location>
</feature>
<dbReference type="EMBL" id="JBJKFK010008810">
    <property type="protein sequence ID" value="KAL3306969.1"/>
    <property type="molecule type" value="Genomic_DNA"/>
</dbReference>
<sequence>EQRCDYQKQIADLKKLTEELLRTAAKHENSISDITTVILYDLRSKEAQKGSQ</sequence>
<reference evidence="1 2" key="1">
    <citation type="submission" date="2024-11" db="EMBL/GenBank/DDBJ databases">
        <title>Adaptive evolution of stress response genes in parasites aligns with host niche diversity.</title>
        <authorList>
            <person name="Hahn C."/>
            <person name="Resl P."/>
        </authorList>
    </citation>
    <scope>NUCLEOTIDE SEQUENCE [LARGE SCALE GENOMIC DNA]</scope>
    <source>
        <strain evidence="1">EGGRZ-B1_66</strain>
        <tissue evidence="1">Body</tissue>
    </source>
</reference>
<name>A0ABD2PIP7_9PLAT</name>
<protein>
    <submittedName>
        <fullName evidence="1">Uncharacterized protein</fullName>
    </submittedName>
</protein>
<gene>
    <name evidence="1" type="ORF">Ciccas_014532</name>
</gene>
<proteinExistence type="predicted"/>
<dbReference type="AlphaFoldDB" id="A0ABD2PIP7"/>